<accession>A0ABD0VQ31</accession>
<protein>
    <submittedName>
        <fullName evidence="2">Uncharacterized protein</fullName>
    </submittedName>
</protein>
<evidence type="ECO:0000256" key="1">
    <source>
        <dbReference type="SAM" id="MobiDB-lite"/>
    </source>
</evidence>
<dbReference type="AlphaFoldDB" id="A0ABD0VQ31"/>
<sequence length="179" mass="20265">MFLLVERGPGSEQGMPPVQSQGKASTEIKGRIKAKVVDLISAVHSNHSEITPDLSLIYESCHSQKSINRALISPREGPKGRRRRREEKKERREETPPRPPPDFPPASKRRRSSARPPSDAGLPPGLQATPEFRPASKDPKQEEKNRRREGRLLLDHRRSPPDHRLTPEFRRITTGCPIT</sequence>
<comment type="caution">
    <text evidence="2">The sequence shown here is derived from an EMBL/GenBank/DDBJ whole genome shotgun (WGS) entry which is preliminary data.</text>
</comment>
<name>A0ABD0VQ31_DENTH</name>
<evidence type="ECO:0000313" key="3">
    <source>
        <dbReference type="Proteomes" id="UP001552299"/>
    </source>
</evidence>
<organism evidence="2 3">
    <name type="scientific">Dendrobium thyrsiflorum</name>
    <name type="common">Pinecone-like raceme dendrobium</name>
    <name type="synonym">Orchid</name>
    <dbReference type="NCBI Taxonomy" id="117978"/>
    <lineage>
        <taxon>Eukaryota</taxon>
        <taxon>Viridiplantae</taxon>
        <taxon>Streptophyta</taxon>
        <taxon>Embryophyta</taxon>
        <taxon>Tracheophyta</taxon>
        <taxon>Spermatophyta</taxon>
        <taxon>Magnoliopsida</taxon>
        <taxon>Liliopsida</taxon>
        <taxon>Asparagales</taxon>
        <taxon>Orchidaceae</taxon>
        <taxon>Epidendroideae</taxon>
        <taxon>Malaxideae</taxon>
        <taxon>Dendrobiinae</taxon>
        <taxon>Dendrobium</taxon>
    </lineage>
</organism>
<keyword evidence="3" id="KW-1185">Reference proteome</keyword>
<dbReference type="Proteomes" id="UP001552299">
    <property type="component" value="Unassembled WGS sequence"/>
</dbReference>
<feature type="compositionally biased region" description="Basic and acidic residues" evidence="1">
    <location>
        <begin position="87"/>
        <end position="96"/>
    </location>
</feature>
<reference evidence="2 3" key="1">
    <citation type="journal article" date="2024" name="Plant Biotechnol. J.">
        <title>Dendrobium thyrsiflorum genome and its molecular insights into genes involved in important horticultural traits.</title>
        <authorList>
            <person name="Chen B."/>
            <person name="Wang J.Y."/>
            <person name="Zheng P.J."/>
            <person name="Li K.L."/>
            <person name="Liang Y.M."/>
            <person name="Chen X.F."/>
            <person name="Zhang C."/>
            <person name="Zhao X."/>
            <person name="He X."/>
            <person name="Zhang G.Q."/>
            <person name="Liu Z.J."/>
            <person name="Xu Q."/>
        </authorList>
    </citation>
    <scope>NUCLEOTIDE SEQUENCE [LARGE SCALE GENOMIC DNA]</scope>
    <source>
        <strain evidence="2">GZMU011</strain>
    </source>
</reference>
<evidence type="ECO:0000313" key="2">
    <source>
        <dbReference type="EMBL" id="KAL0927120.1"/>
    </source>
</evidence>
<proteinExistence type="predicted"/>
<feature type="region of interest" description="Disordered" evidence="1">
    <location>
        <begin position="68"/>
        <end position="179"/>
    </location>
</feature>
<feature type="compositionally biased region" description="Basic and acidic residues" evidence="1">
    <location>
        <begin position="134"/>
        <end position="171"/>
    </location>
</feature>
<gene>
    <name evidence="2" type="ORF">M5K25_001279</name>
</gene>
<dbReference type="EMBL" id="JANQDX010000002">
    <property type="protein sequence ID" value="KAL0927120.1"/>
    <property type="molecule type" value="Genomic_DNA"/>
</dbReference>
<feature type="region of interest" description="Disordered" evidence="1">
    <location>
        <begin position="1"/>
        <end position="26"/>
    </location>
</feature>